<dbReference type="RefSeq" id="WP_309556456.1">
    <property type="nucleotide sequence ID" value="NZ_JAVJAN010000019.1"/>
</dbReference>
<dbReference type="EMBL" id="JAVJAN010000019">
    <property type="protein sequence ID" value="MDR5587510.1"/>
    <property type="molecule type" value="Genomic_DNA"/>
</dbReference>
<proteinExistence type="predicted"/>
<dbReference type="Proteomes" id="UP001256646">
    <property type="component" value="Unassembled WGS sequence"/>
</dbReference>
<organism evidence="1 2">
    <name type="scientific">Clostridium aquiflavi</name>
    <dbReference type="NCBI Taxonomy" id="3073603"/>
    <lineage>
        <taxon>Bacteria</taxon>
        <taxon>Bacillati</taxon>
        <taxon>Bacillota</taxon>
        <taxon>Clostridia</taxon>
        <taxon>Eubacteriales</taxon>
        <taxon>Clostridiaceae</taxon>
        <taxon>Clostridium</taxon>
    </lineage>
</organism>
<accession>A0ABU1EGM0</accession>
<name>A0ABU1EGM0_9CLOT</name>
<reference evidence="1 2" key="1">
    <citation type="submission" date="2023-09" db="EMBL/GenBank/DDBJ databases">
        <authorList>
            <person name="Zhai L."/>
        </authorList>
    </citation>
    <scope>NUCLEOTIDE SEQUENCE [LARGE SCALE GENOMIC DNA]</scope>
    <source>
        <strain evidence="1 2">5 N-1</strain>
    </source>
</reference>
<comment type="caution">
    <text evidence="1">The sequence shown here is derived from an EMBL/GenBank/DDBJ whole genome shotgun (WGS) entry which is preliminary data.</text>
</comment>
<gene>
    <name evidence="1" type="ORF">RGC78_08505</name>
</gene>
<evidence type="ECO:0000313" key="1">
    <source>
        <dbReference type="EMBL" id="MDR5587510.1"/>
    </source>
</evidence>
<sequence length="582" mass="67909">MLKECLEVFQHELEKKGDKIILDTYVPADGTYVIVEPKDDSFGIKEVVNIKQNKKTKEIDRSNKYFDNVCAWDYNSKLIDMNKPIDGKKVIHSNNYFSFFVKKESLTNGKLTDEIIDSYYAILSNPRVKYSKSKKATNIYESVEEEIGLVNVDTLKNIKAWIKENIFNLTIDISGKDYLKVFFNYPTENYKREGMRYLIPNIYNSNDFNVNFNNNIYGLPNDNMGLNSKKPYLENKSRKVGVPYLIDKKEVLLQRKFFDYLMNLVAVGKTNIYFDNIENEIKSYKNGELPEREFKGSFLRIKKGKEVEIHDYDIITGYKYNLTKKLKFRNILDLDLASKNVSTQKYGLCTTVKEFQDILNEVFFSKFLITNYFTEPGDLKINDGSLKSNLLLARESLFNWIYKGIDNGVFKILNRVSLSLVKGSIVNGYIIKASHQFNLRWSLIEYFKEGNDDMANIIFDLKETLRKKINAPTTDKIENDDEYYFAVGQLVNYLLSKNKGKKKPHSLANPFINGKNNEVIKEKLRNFYKKYNYDIDMNGRRFKNLYAMILGYKPESTVNQDMIIAGYLNSSLIYESDNKEEV</sequence>
<keyword evidence="2" id="KW-1185">Reference proteome</keyword>
<evidence type="ECO:0000313" key="2">
    <source>
        <dbReference type="Proteomes" id="UP001256646"/>
    </source>
</evidence>
<protein>
    <submittedName>
        <fullName evidence="1">Type I-B CRISPR-associated protein Cas8b/Csh1</fullName>
    </submittedName>
</protein>